<keyword evidence="6" id="KW-0997">Cell inner membrane</keyword>
<organism evidence="16 17">
    <name type="scientific">Fulvimonas soli</name>
    <dbReference type="NCBI Taxonomy" id="155197"/>
    <lineage>
        <taxon>Bacteria</taxon>
        <taxon>Pseudomonadati</taxon>
        <taxon>Pseudomonadota</taxon>
        <taxon>Gammaproteobacteria</taxon>
        <taxon>Lysobacterales</taxon>
        <taxon>Rhodanobacteraceae</taxon>
        <taxon>Fulvimonas</taxon>
    </lineage>
</organism>
<dbReference type="PANTHER" id="PTHR30433">
    <property type="entry name" value="CHEMOTAXIS PROTEIN MOTA"/>
    <property type="match status" value="1"/>
</dbReference>
<sequence>MLVVVGSLVVLACVLGGFLLSHGQLMALWQPYELMIIGGGALGAFLTANPAKIVKAALRDAMGLLKGPKYRRQDYVDLLSMLYDIFGVMRKDGVLGLEPHIEDPQSSPVFSAYPRLVREHHLIEFTTDCLRLIVGGNMNPHELEQLLEVELETHHREAEAPALAVTKLADALPGFGIVAAVLGIVTTMSQLDGDTSRIGMHIAGALVGTFLGILLCYGFVGPLGAAMEARVQEEGKAFECVKVALLANLRGYNPKVAVEFARKSLSTQVRPNFQDLEEHLKDAARAGAAA</sequence>
<keyword evidence="4" id="KW-1003">Cell membrane</keyword>
<dbReference type="GO" id="GO:0071978">
    <property type="term" value="P:bacterial-type flagellum-dependent swarming motility"/>
    <property type="evidence" value="ECO:0007669"/>
    <property type="project" value="InterPro"/>
</dbReference>
<evidence type="ECO:0000256" key="2">
    <source>
        <dbReference type="ARBA" id="ARBA00008038"/>
    </source>
</evidence>
<keyword evidence="7 13" id="KW-0812">Transmembrane</keyword>
<evidence type="ECO:0000256" key="4">
    <source>
        <dbReference type="ARBA" id="ARBA00022475"/>
    </source>
</evidence>
<feature type="domain" description="Motility protein A N-terminal" evidence="15">
    <location>
        <begin position="4"/>
        <end position="93"/>
    </location>
</feature>
<evidence type="ECO:0000259" key="15">
    <source>
        <dbReference type="Pfam" id="PF20560"/>
    </source>
</evidence>
<evidence type="ECO:0000259" key="14">
    <source>
        <dbReference type="Pfam" id="PF01618"/>
    </source>
</evidence>
<dbReference type="InterPro" id="IPR022522">
    <property type="entry name" value="Flagellar_motor_stator_MotA"/>
</dbReference>
<keyword evidence="8" id="KW-0283">Flagellar rotation</keyword>
<dbReference type="InterPro" id="IPR002898">
    <property type="entry name" value="MotA_ExbB_proton_chnl"/>
</dbReference>
<protein>
    <submittedName>
        <fullName evidence="16">Chemotaxis protein MotA</fullName>
    </submittedName>
</protein>
<keyword evidence="5" id="KW-0145">Chemotaxis</keyword>
<gene>
    <name evidence="16" type="ORF">C7456_103268</name>
</gene>
<reference evidence="16 17" key="1">
    <citation type="submission" date="2018-05" db="EMBL/GenBank/DDBJ databases">
        <title>Genomic Encyclopedia of Type Strains, Phase IV (KMG-IV): sequencing the most valuable type-strain genomes for metagenomic binning, comparative biology and taxonomic classification.</title>
        <authorList>
            <person name="Goeker M."/>
        </authorList>
    </citation>
    <scope>NUCLEOTIDE SEQUENCE [LARGE SCALE GENOMIC DNA]</scope>
    <source>
        <strain evidence="16 17">DSM 14263</strain>
    </source>
</reference>
<keyword evidence="3" id="KW-0813">Transport</keyword>
<dbReference type="Pfam" id="PF01618">
    <property type="entry name" value="MotA_ExbB"/>
    <property type="match status" value="1"/>
</dbReference>
<keyword evidence="11" id="KW-0406">Ion transport</keyword>
<comment type="similarity">
    <text evidence="2">Belongs to the MotA family.</text>
</comment>
<evidence type="ECO:0000313" key="17">
    <source>
        <dbReference type="Proteomes" id="UP000245812"/>
    </source>
</evidence>
<dbReference type="InterPro" id="IPR047055">
    <property type="entry name" value="MotA-like"/>
</dbReference>
<evidence type="ECO:0000256" key="7">
    <source>
        <dbReference type="ARBA" id="ARBA00022692"/>
    </source>
</evidence>
<accession>A0A316IGJ2</accession>
<feature type="transmembrane region" description="Helical" evidence="13">
    <location>
        <begin position="198"/>
        <end position="220"/>
    </location>
</feature>
<evidence type="ECO:0000256" key="1">
    <source>
        <dbReference type="ARBA" id="ARBA00004429"/>
    </source>
</evidence>
<dbReference type="AlphaFoldDB" id="A0A316IGJ2"/>
<dbReference type="GO" id="GO:0005886">
    <property type="term" value="C:plasma membrane"/>
    <property type="evidence" value="ECO:0007669"/>
    <property type="project" value="UniProtKB-SubCell"/>
</dbReference>
<feature type="transmembrane region" description="Helical" evidence="13">
    <location>
        <begin position="32"/>
        <end position="49"/>
    </location>
</feature>
<evidence type="ECO:0000256" key="10">
    <source>
        <dbReference type="ARBA" id="ARBA00022989"/>
    </source>
</evidence>
<name>A0A316IGJ2_9GAMM</name>
<evidence type="ECO:0000256" key="6">
    <source>
        <dbReference type="ARBA" id="ARBA00022519"/>
    </source>
</evidence>
<evidence type="ECO:0000256" key="11">
    <source>
        <dbReference type="ARBA" id="ARBA00023065"/>
    </source>
</evidence>
<dbReference type="NCBIfam" id="TIGR03818">
    <property type="entry name" value="MotA1"/>
    <property type="match status" value="1"/>
</dbReference>
<proteinExistence type="inferred from homology"/>
<evidence type="ECO:0000256" key="9">
    <source>
        <dbReference type="ARBA" id="ARBA00022781"/>
    </source>
</evidence>
<keyword evidence="12 13" id="KW-0472">Membrane</keyword>
<dbReference type="Proteomes" id="UP000245812">
    <property type="component" value="Unassembled WGS sequence"/>
</dbReference>
<dbReference type="PROSITE" id="PS01307">
    <property type="entry name" value="MOTA"/>
    <property type="match status" value="1"/>
</dbReference>
<dbReference type="EMBL" id="QGHC01000003">
    <property type="protein sequence ID" value="PWK92149.1"/>
    <property type="molecule type" value="Genomic_DNA"/>
</dbReference>
<dbReference type="PANTHER" id="PTHR30433:SF4">
    <property type="entry name" value="MOTILITY PROTEIN A"/>
    <property type="match status" value="1"/>
</dbReference>
<feature type="transmembrane region" description="Helical" evidence="13">
    <location>
        <begin position="168"/>
        <end position="186"/>
    </location>
</feature>
<dbReference type="InterPro" id="IPR000540">
    <property type="entry name" value="Flag_MotA_CS"/>
</dbReference>
<evidence type="ECO:0000313" key="16">
    <source>
        <dbReference type="EMBL" id="PWK92149.1"/>
    </source>
</evidence>
<dbReference type="GO" id="GO:1902600">
    <property type="term" value="P:proton transmembrane transport"/>
    <property type="evidence" value="ECO:0007669"/>
    <property type="project" value="UniProtKB-KW"/>
</dbReference>
<comment type="subcellular location">
    <subcellularLocation>
        <location evidence="1">Cell inner membrane</location>
        <topology evidence="1">Multi-pass membrane protein</topology>
    </subcellularLocation>
</comment>
<evidence type="ECO:0000256" key="5">
    <source>
        <dbReference type="ARBA" id="ARBA00022500"/>
    </source>
</evidence>
<keyword evidence="9" id="KW-0375">Hydrogen ion transport</keyword>
<dbReference type="RefSeq" id="WP_109722713.1">
    <property type="nucleotide sequence ID" value="NZ_MSZV01000005.1"/>
</dbReference>
<evidence type="ECO:0000256" key="3">
    <source>
        <dbReference type="ARBA" id="ARBA00022448"/>
    </source>
</evidence>
<keyword evidence="10 13" id="KW-1133">Transmembrane helix</keyword>
<keyword evidence="17" id="KW-1185">Reference proteome</keyword>
<dbReference type="Pfam" id="PF20560">
    <property type="entry name" value="MotA_N"/>
    <property type="match status" value="1"/>
</dbReference>
<dbReference type="InterPro" id="IPR046786">
    <property type="entry name" value="MotA_N"/>
</dbReference>
<evidence type="ECO:0000256" key="12">
    <source>
        <dbReference type="ARBA" id="ARBA00023136"/>
    </source>
</evidence>
<evidence type="ECO:0000256" key="8">
    <source>
        <dbReference type="ARBA" id="ARBA00022779"/>
    </source>
</evidence>
<feature type="domain" description="MotA/TolQ/ExbB proton channel" evidence="14">
    <location>
        <begin position="137"/>
        <end position="238"/>
    </location>
</feature>
<comment type="caution">
    <text evidence="16">The sequence shown here is derived from an EMBL/GenBank/DDBJ whole genome shotgun (WGS) entry which is preliminary data.</text>
</comment>
<evidence type="ECO:0000256" key="13">
    <source>
        <dbReference type="SAM" id="Phobius"/>
    </source>
</evidence>
<dbReference type="GO" id="GO:0006935">
    <property type="term" value="P:chemotaxis"/>
    <property type="evidence" value="ECO:0007669"/>
    <property type="project" value="UniProtKB-KW"/>
</dbReference>
<dbReference type="OrthoDB" id="9782603at2"/>